<sequence length="262" mass="27935">MDVVRRAIPTETSAPDGTTNAYVLGRDPALLIDPAGCPEDLDELVERHGVEHIAVTHAHPDHVGAVARYAAHIDRPVTCWAATGHEDRFEDATGVAPDATFTDGDRLSLGGGTVRIVALPGHAPDHVGFAVTDDGPAFCGDCVVRDGSVVVGGDGANMRDYLHSLDRLAALDPPTMLPGHGPPIEDPLAAVDRLRSHRERRERRVKDAVDRGAETPDEILAVAYEKDLADVRALARDTVIAHLEKLDADGELSWDGARATPT</sequence>
<evidence type="ECO:0000313" key="4">
    <source>
        <dbReference type="Proteomes" id="UP001595846"/>
    </source>
</evidence>
<dbReference type="PANTHER" id="PTHR23131:SF0">
    <property type="entry name" value="ENDORIBONUCLEASE LACTB2"/>
    <property type="match status" value="1"/>
</dbReference>
<comment type="caution">
    <text evidence="3">The sequence shown here is derived from an EMBL/GenBank/DDBJ whole genome shotgun (WGS) entry which is preliminary data.</text>
</comment>
<dbReference type="SMART" id="SM00849">
    <property type="entry name" value="Lactamase_B"/>
    <property type="match status" value="1"/>
</dbReference>
<dbReference type="AlphaFoldDB" id="A0ABD5NL08"/>
<dbReference type="EMBL" id="JBHSAQ010000001">
    <property type="protein sequence ID" value="MFC3957353.1"/>
    <property type="molecule type" value="Genomic_DNA"/>
</dbReference>
<dbReference type="Gene3D" id="1.10.10.10">
    <property type="entry name" value="Winged helix-like DNA-binding domain superfamily/Winged helix DNA-binding domain"/>
    <property type="match status" value="1"/>
</dbReference>
<dbReference type="InterPro" id="IPR036866">
    <property type="entry name" value="RibonucZ/Hydroxyglut_hydro"/>
</dbReference>
<dbReference type="Gene3D" id="3.60.15.10">
    <property type="entry name" value="Ribonuclease Z/Hydroxyacylglutathione hydrolase-like"/>
    <property type="match status" value="1"/>
</dbReference>
<name>A0ABD5NL08_9EURY</name>
<proteinExistence type="predicted"/>
<dbReference type="InterPro" id="IPR036388">
    <property type="entry name" value="WH-like_DNA-bd_sf"/>
</dbReference>
<evidence type="ECO:0000256" key="1">
    <source>
        <dbReference type="SAM" id="MobiDB-lite"/>
    </source>
</evidence>
<protein>
    <submittedName>
        <fullName evidence="3">MBL fold metallo-hydrolase</fullName>
    </submittedName>
</protein>
<keyword evidence="4" id="KW-1185">Reference proteome</keyword>
<dbReference type="SUPFAM" id="SSF56281">
    <property type="entry name" value="Metallo-hydrolase/oxidoreductase"/>
    <property type="match status" value="1"/>
</dbReference>
<reference evidence="3 4" key="1">
    <citation type="journal article" date="2019" name="Int. J. Syst. Evol. Microbiol.">
        <title>The Global Catalogue of Microorganisms (GCM) 10K type strain sequencing project: providing services to taxonomists for standard genome sequencing and annotation.</title>
        <authorList>
            <consortium name="The Broad Institute Genomics Platform"/>
            <consortium name="The Broad Institute Genome Sequencing Center for Infectious Disease"/>
            <person name="Wu L."/>
            <person name="Ma J."/>
        </authorList>
    </citation>
    <scope>NUCLEOTIDE SEQUENCE [LARGE SCALE GENOMIC DNA]</scope>
    <source>
        <strain evidence="3 4">IBRC-M 10256</strain>
    </source>
</reference>
<feature type="region of interest" description="Disordered" evidence="1">
    <location>
        <begin position="1"/>
        <end position="20"/>
    </location>
</feature>
<dbReference type="InterPro" id="IPR001279">
    <property type="entry name" value="Metallo-B-lactamas"/>
</dbReference>
<dbReference type="Pfam" id="PF00753">
    <property type="entry name" value="Lactamase_B"/>
    <property type="match status" value="1"/>
</dbReference>
<accession>A0ABD5NL08</accession>
<feature type="domain" description="Metallo-beta-lactamase" evidence="2">
    <location>
        <begin position="18"/>
        <end position="180"/>
    </location>
</feature>
<dbReference type="InterPro" id="IPR050662">
    <property type="entry name" value="Sec-metab_biosynth-thioest"/>
</dbReference>
<dbReference type="PANTHER" id="PTHR23131">
    <property type="entry name" value="ENDORIBONUCLEASE LACTB2"/>
    <property type="match status" value="1"/>
</dbReference>
<gene>
    <name evidence="3" type="ORF">ACFOUR_03060</name>
</gene>
<dbReference type="RefSeq" id="WP_256531724.1">
    <property type="nucleotide sequence ID" value="NZ_CP101824.1"/>
</dbReference>
<evidence type="ECO:0000313" key="3">
    <source>
        <dbReference type="EMBL" id="MFC3957353.1"/>
    </source>
</evidence>
<evidence type="ECO:0000259" key="2">
    <source>
        <dbReference type="SMART" id="SM00849"/>
    </source>
</evidence>
<feature type="compositionally biased region" description="Polar residues" evidence="1">
    <location>
        <begin position="10"/>
        <end position="20"/>
    </location>
</feature>
<dbReference type="GeneID" id="73904477"/>
<dbReference type="Proteomes" id="UP001595846">
    <property type="component" value="Unassembled WGS sequence"/>
</dbReference>
<organism evidence="3 4">
    <name type="scientific">Halovivax cerinus</name>
    <dbReference type="NCBI Taxonomy" id="1487865"/>
    <lineage>
        <taxon>Archaea</taxon>
        <taxon>Methanobacteriati</taxon>
        <taxon>Methanobacteriota</taxon>
        <taxon>Stenosarchaea group</taxon>
        <taxon>Halobacteria</taxon>
        <taxon>Halobacteriales</taxon>
        <taxon>Natrialbaceae</taxon>
        <taxon>Halovivax</taxon>
    </lineage>
</organism>